<name>A0A1I5P3G4_9GAMM</name>
<proteinExistence type="predicted"/>
<protein>
    <submittedName>
        <fullName evidence="1">Uncharacterized protein</fullName>
    </submittedName>
</protein>
<dbReference type="OrthoDB" id="9888564at2"/>
<accession>A0A1I5P3G4</accession>
<sequence>MNNQASDLGYSNGRAGSVPLKETPVLILGQLSFPLKTSKPRKTLSKTLKPIFLVQNTDG</sequence>
<organism evidence="1 2">
    <name type="scientific">Enterovibrio norvegicus DSM 15893</name>
    <dbReference type="NCBI Taxonomy" id="1121869"/>
    <lineage>
        <taxon>Bacteria</taxon>
        <taxon>Pseudomonadati</taxon>
        <taxon>Pseudomonadota</taxon>
        <taxon>Gammaproteobacteria</taxon>
        <taxon>Vibrionales</taxon>
        <taxon>Vibrionaceae</taxon>
        <taxon>Enterovibrio</taxon>
    </lineage>
</organism>
<gene>
    <name evidence="1" type="ORF">SAMN03084138_01816</name>
</gene>
<evidence type="ECO:0000313" key="1">
    <source>
        <dbReference type="EMBL" id="SFP28628.1"/>
    </source>
</evidence>
<evidence type="ECO:0000313" key="2">
    <source>
        <dbReference type="Proteomes" id="UP000182692"/>
    </source>
</evidence>
<reference evidence="1 2" key="1">
    <citation type="submission" date="2016-10" db="EMBL/GenBank/DDBJ databases">
        <authorList>
            <person name="de Groot N.N."/>
        </authorList>
    </citation>
    <scope>NUCLEOTIDE SEQUENCE [LARGE SCALE GENOMIC DNA]</scope>
    <source>
        <strain evidence="1 2">DSM 15893</strain>
    </source>
</reference>
<dbReference type="AlphaFoldDB" id="A0A1I5P3G4"/>
<dbReference type="EMBL" id="FOWR01000011">
    <property type="protein sequence ID" value="SFP28628.1"/>
    <property type="molecule type" value="Genomic_DNA"/>
</dbReference>
<dbReference type="Proteomes" id="UP000182692">
    <property type="component" value="Unassembled WGS sequence"/>
</dbReference>